<evidence type="ECO:0000313" key="4">
    <source>
        <dbReference type="Proteomes" id="UP000253250"/>
    </source>
</evidence>
<accession>A0A368HHG1</accession>
<dbReference type="Proteomes" id="UP000253250">
    <property type="component" value="Unassembled WGS sequence"/>
</dbReference>
<evidence type="ECO:0000313" key="3">
    <source>
        <dbReference type="EMBL" id="RCN58796.1"/>
    </source>
</evidence>
<sequence length="167" mass="18457">MSVTPERCILLIEDNPDDEALTRRAFAKNNITNPVVVAHDGAEALEYLFDEDIHAAGASGLPILILLDLKLPKIDGLTVLRRLRADPRTRLLSVVILTSSGEQQDLVEGYGLGANSYIRKPVDFAEFMEAVRQLGLYWLILNTPRRRSYNTRHGHTGAHSAAGGRRG</sequence>
<dbReference type="InterPro" id="IPR011006">
    <property type="entry name" value="CheY-like_superfamily"/>
</dbReference>
<feature type="modified residue" description="4-aspartylphosphate" evidence="1">
    <location>
        <position position="68"/>
    </location>
</feature>
<dbReference type="OrthoDB" id="9793549at2"/>
<name>A0A368HHG1_9GAMM</name>
<dbReference type="PROSITE" id="PS50110">
    <property type="entry name" value="RESPONSE_REGULATORY"/>
    <property type="match status" value="1"/>
</dbReference>
<proteinExistence type="predicted"/>
<dbReference type="GO" id="GO:0000160">
    <property type="term" value="P:phosphorelay signal transduction system"/>
    <property type="evidence" value="ECO:0007669"/>
    <property type="project" value="InterPro"/>
</dbReference>
<keyword evidence="4" id="KW-1185">Reference proteome</keyword>
<reference evidence="3 4" key="1">
    <citation type="submission" date="2018-02" db="EMBL/GenBank/DDBJ databases">
        <title>Insights into the biology of acidophilic members of the Acidiferrobacteraceae family derived from comparative genomic analyses.</title>
        <authorList>
            <person name="Issotta F."/>
            <person name="Thyssen C."/>
            <person name="Mena C."/>
            <person name="Moya A."/>
            <person name="Bellenberg S."/>
            <person name="Sproer C."/>
            <person name="Covarrubias P.C."/>
            <person name="Sand W."/>
            <person name="Quatrini R."/>
            <person name="Vera M."/>
        </authorList>
    </citation>
    <scope>NUCLEOTIDE SEQUENCE [LARGE SCALE GENOMIC DNA]</scope>
    <source>
        <strain evidence="4">m-1</strain>
    </source>
</reference>
<comment type="caution">
    <text evidence="3">The sequence shown here is derived from an EMBL/GenBank/DDBJ whole genome shotgun (WGS) entry which is preliminary data.</text>
</comment>
<gene>
    <name evidence="3" type="ORF">C4900_03275</name>
</gene>
<dbReference type="Gene3D" id="3.40.50.2300">
    <property type="match status" value="1"/>
</dbReference>
<dbReference type="RefSeq" id="WP_114282307.1">
    <property type="nucleotide sequence ID" value="NZ_PSYR01000001.1"/>
</dbReference>
<protein>
    <submittedName>
        <fullName evidence="3">Two-component system response regulator</fullName>
    </submittedName>
</protein>
<keyword evidence="1" id="KW-0597">Phosphoprotein</keyword>
<organism evidence="3 4">
    <name type="scientific">Acidiferrobacter thiooxydans</name>
    <dbReference type="NCBI Taxonomy" id="163359"/>
    <lineage>
        <taxon>Bacteria</taxon>
        <taxon>Pseudomonadati</taxon>
        <taxon>Pseudomonadota</taxon>
        <taxon>Gammaproteobacteria</taxon>
        <taxon>Acidiferrobacterales</taxon>
        <taxon>Acidiferrobacteraceae</taxon>
        <taxon>Acidiferrobacter</taxon>
    </lineage>
</organism>
<evidence type="ECO:0000256" key="1">
    <source>
        <dbReference type="PROSITE-ProRule" id="PRU00169"/>
    </source>
</evidence>
<dbReference type="InterPro" id="IPR001789">
    <property type="entry name" value="Sig_transdc_resp-reg_receiver"/>
</dbReference>
<dbReference type="CDD" id="cd17557">
    <property type="entry name" value="REC_Rcp-like"/>
    <property type="match status" value="1"/>
</dbReference>
<dbReference type="PANTHER" id="PTHR44520:SF1">
    <property type="entry name" value="TWO-COMPONENT SYSTEM REGULATORY PROTEIN"/>
    <property type="match status" value="1"/>
</dbReference>
<dbReference type="InterPro" id="IPR052893">
    <property type="entry name" value="TCS_response_regulator"/>
</dbReference>
<feature type="domain" description="Response regulatory" evidence="2">
    <location>
        <begin position="8"/>
        <end position="135"/>
    </location>
</feature>
<dbReference type="PANTHER" id="PTHR44520">
    <property type="entry name" value="RESPONSE REGULATOR RCP1-RELATED"/>
    <property type="match status" value="1"/>
</dbReference>
<dbReference type="AlphaFoldDB" id="A0A368HHG1"/>
<evidence type="ECO:0000259" key="2">
    <source>
        <dbReference type="PROSITE" id="PS50110"/>
    </source>
</evidence>
<dbReference type="Pfam" id="PF00072">
    <property type="entry name" value="Response_reg"/>
    <property type="match status" value="1"/>
</dbReference>
<dbReference type="EMBL" id="PSYR01000001">
    <property type="protein sequence ID" value="RCN58796.1"/>
    <property type="molecule type" value="Genomic_DNA"/>
</dbReference>
<dbReference type="SUPFAM" id="SSF52172">
    <property type="entry name" value="CheY-like"/>
    <property type="match status" value="1"/>
</dbReference>
<dbReference type="SMART" id="SM00448">
    <property type="entry name" value="REC"/>
    <property type="match status" value="1"/>
</dbReference>